<dbReference type="PROSITE" id="PS00595">
    <property type="entry name" value="AA_TRANSFER_CLASS_5"/>
    <property type="match status" value="1"/>
</dbReference>
<sequence>MPPLKSPSEEAFMLIDFARIRAETPGCSMVAHFNHSSCSLPPVQVTQAIVEHLQREALYGPGEMGVAVAEDIQATRRAAARLLNASAEEVALVGSGSQGWGLAFASLPPLRSGDRVLVGRHEWGGNLSTIHQAAGRVGASVEIIPCRDDGCISPEALAAMIDNRVRLIALTWLPATNGLINPAAEIGRIARRAGIPYFVDAGQALGQIPVDVEAIGCDVLKGAGRKYLRGPRGTALLYVRRSFLKQLTPPYLDVLSGPWVNGAPVPRDDARLFESGENPFALQLGLGAAIRYTLDIGVETIRQRIDRLAGMLRAQLSDIPGVRVHDGGQERSSIVAFTVEGMAPQDVRRALAGDRINVAAIAAAYTPLDMASRGLAEIVRASVSYLTSEEEIERLVGAIAGLRS</sequence>
<evidence type="ECO:0000256" key="3">
    <source>
        <dbReference type="RuleBase" id="RU004075"/>
    </source>
</evidence>
<keyword evidence="6" id="KW-0032">Aminotransferase</keyword>
<dbReference type="Gene3D" id="3.90.1150.10">
    <property type="entry name" value="Aspartate Aminotransferase, domain 1"/>
    <property type="match status" value="1"/>
</dbReference>
<dbReference type="InterPro" id="IPR015421">
    <property type="entry name" value="PyrdxlP-dep_Trfase_major"/>
</dbReference>
<dbReference type="InterPro" id="IPR015422">
    <property type="entry name" value="PyrdxlP-dep_Trfase_small"/>
</dbReference>
<dbReference type="AlphaFoldDB" id="A0A838BMC9"/>
<dbReference type="EMBL" id="JACDXJ010000001">
    <property type="protein sequence ID" value="MBA1156600.1"/>
    <property type="molecule type" value="Genomic_DNA"/>
</dbReference>
<dbReference type="InterPro" id="IPR000192">
    <property type="entry name" value="Aminotrans_V_dom"/>
</dbReference>
<reference evidence="6 7" key="1">
    <citation type="submission" date="2020-07" db="EMBL/GenBank/DDBJ databases">
        <title>Draft genome and description of Microvirga mediterraneensis Marseille-Q2068 sp. nov.</title>
        <authorList>
            <person name="Boxberger M."/>
        </authorList>
    </citation>
    <scope>NUCLEOTIDE SEQUENCE [LARGE SCALE GENOMIC DNA]</scope>
    <source>
        <strain evidence="6 7">Marseille-Q2068</strain>
    </source>
</reference>
<comment type="caution">
    <text evidence="6">The sequence shown here is derived from an EMBL/GenBank/DDBJ whole genome shotgun (WGS) entry which is preliminary data.</text>
</comment>
<dbReference type="PANTHER" id="PTHR43586">
    <property type="entry name" value="CYSTEINE DESULFURASE"/>
    <property type="match status" value="1"/>
</dbReference>
<comment type="cofactor">
    <cofactor evidence="1 4">
        <name>pyridoxal 5'-phosphate</name>
        <dbReference type="ChEBI" id="CHEBI:597326"/>
    </cofactor>
</comment>
<dbReference type="Pfam" id="PF00266">
    <property type="entry name" value="Aminotran_5"/>
    <property type="match status" value="1"/>
</dbReference>
<dbReference type="GO" id="GO:0008483">
    <property type="term" value="F:transaminase activity"/>
    <property type="evidence" value="ECO:0007669"/>
    <property type="project" value="UniProtKB-KW"/>
</dbReference>
<dbReference type="InterPro" id="IPR015424">
    <property type="entry name" value="PyrdxlP-dep_Trfase"/>
</dbReference>
<comment type="similarity">
    <text evidence="3">Belongs to the class-V pyridoxal-phosphate-dependent aminotransferase family.</text>
</comment>
<dbReference type="Gene3D" id="3.40.640.10">
    <property type="entry name" value="Type I PLP-dependent aspartate aminotransferase-like (Major domain)"/>
    <property type="match status" value="1"/>
</dbReference>
<keyword evidence="6" id="KW-0808">Transferase</keyword>
<gene>
    <name evidence="6" type="ORF">H0S73_10740</name>
</gene>
<dbReference type="InterPro" id="IPR020578">
    <property type="entry name" value="Aminotrans_V_PyrdxlP_BS"/>
</dbReference>
<dbReference type="Proteomes" id="UP000572984">
    <property type="component" value="Unassembled WGS sequence"/>
</dbReference>
<evidence type="ECO:0000313" key="6">
    <source>
        <dbReference type="EMBL" id="MBA1156600.1"/>
    </source>
</evidence>
<evidence type="ECO:0000256" key="1">
    <source>
        <dbReference type="ARBA" id="ARBA00001933"/>
    </source>
</evidence>
<accession>A0A838BMC9</accession>
<evidence type="ECO:0000259" key="5">
    <source>
        <dbReference type="Pfam" id="PF00266"/>
    </source>
</evidence>
<evidence type="ECO:0000256" key="4">
    <source>
        <dbReference type="RuleBase" id="RU004504"/>
    </source>
</evidence>
<evidence type="ECO:0000313" key="7">
    <source>
        <dbReference type="Proteomes" id="UP000572984"/>
    </source>
</evidence>
<organism evidence="6 7">
    <name type="scientific">Microvirga mediterraneensis</name>
    <dbReference type="NCBI Taxonomy" id="2754695"/>
    <lineage>
        <taxon>Bacteria</taxon>
        <taxon>Pseudomonadati</taxon>
        <taxon>Pseudomonadota</taxon>
        <taxon>Alphaproteobacteria</taxon>
        <taxon>Hyphomicrobiales</taxon>
        <taxon>Methylobacteriaceae</taxon>
        <taxon>Microvirga</taxon>
    </lineage>
</organism>
<protein>
    <submittedName>
        <fullName evidence="6">Aminotransferase class V-fold PLP-dependent enzyme</fullName>
    </submittedName>
</protein>
<dbReference type="SUPFAM" id="SSF53383">
    <property type="entry name" value="PLP-dependent transferases"/>
    <property type="match status" value="1"/>
</dbReference>
<dbReference type="PANTHER" id="PTHR43586:SF24">
    <property type="entry name" value="BLR4730 PROTEIN"/>
    <property type="match status" value="1"/>
</dbReference>
<feature type="domain" description="Aminotransferase class V" evidence="5">
    <location>
        <begin position="39"/>
        <end position="395"/>
    </location>
</feature>
<name>A0A838BMC9_9HYPH</name>
<keyword evidence="2" id="KW-0663">Pyridoxal phosphate</keyword>
<keyword evidence="7" id="KW-1185">Reference proteome</keyword>
<proteinExistence type="inferred from homology"/>
<evidence type="ECO:0000256" key="2">
    <source>
        <dbReference type="ARBA" id="ARBA00022898"/>
    </source>
</evidence>